<dbReference type="PROSITE" id="PS51900">
    <property type="entry name" value="CB"/>
    <property type="match status" value="1"/>
</dbReference>
<reference evidence="11" key="4">
    <citation type="submission" date="2021-06" db="EMBL/GenBank/DDBJ databases">
        <authorList>
            <consortium name="NCBI Pathogen Detection Project"/>
        </authorList>
    </citation>
    <scope>NUCLEOTIDE SEQUENCE</scope>
    <source>
        <strain evidence="11">HN1000</strain>
    </source>
</reference>
<feature type="domain" description="Tyr recombinase" evidence="7">
    <location>
        <begin position="104"/>
        <end position="287"/>
    </location>
</feature>
<evidence type="ECO:0000256" key="4">
    <source>
        <dbReference type="ARBA" id="ARBA00023125"/>
    </source>
</evidence>
<evidence type="ECO:0000313" key="14">
    <source>
        <dbReference type="EMBL" id="VHX95272.1"/>
    </source>
</evidence>
<dbReference type="GO" id="GO:0015074">
    <property type="term" value="P:DNA integration"/>
    <property type="evidence" value="ECO:0007669"/>
    <property type="project" value="UniProtKB-KW"/>
</dbReference>
<dbReference type="GO" id="GO:0006310">
    <property type="term" value="P:DNA recombination"/>
    <property type="evidence" value="ECO:0007669"/>
    <property type="project" value="UniProtKB-KW"/>
</dbReference>
<name>A0A031WGY7_CLODI</name>
<dbReference type="InterPro" id="IPR010998">
    <property type="entry name" value="Integrase_recombinase_N"/>
</dbReference>
<evidence type="ECO:0000313" key="12">
    <source>
        <dbReference type="EMBL" id="SJR80467.1"/>
    </source>
</evidence>
<evidence type="ECO:0000313" key="15">
    <source>
        <dbReference type="Proteomes" id="UP000189137"/>
    </source>
</evidence>
<sequence>MDIIEGYIDYIKDKKKLSENTVASYFMDIKKYMEYINQKSIKLVDIVENDIISYLIKLEKDNVSIATIARMISSIKSFHDYLFLNHICTNNPAKDIKKPKIKKENINILTEEEIERLLNFPKLTTPKLIRDKAIFEVLYGTGIKVSELVEMNIEDIDLDIDYIYCNSCCKNQRVIPLCDITKLYLEKYLKEARPKMAVEGEKSLFVSSLGQRFTRQGLWKVIKKYSNLANIDKNINPTMLRHSFAIHLLNEGANIAVVSKILGNVNLSSLQVYLNHIDKNVRREIKEKHPRNDVDVELQKAEAK</sequence>
<evidence type="ECO:0000256" key="3">
    <source>
        <dbReference type="ARBA" id="ARBA00022908"/>
    </source>
</evidence>
<evidence type="ECO:0000313" key="9">
    <source>
        <dbReference type="EMBL" id="CDS85973.1"/>
    </source>
</evidence>
<organism evidence="10">
    <name type="scientific">Clostridioides difficile</name>
    <name type="common">Peptoclostridium difficile</name>
    <dbReference type="NCBI Taxonomy" id="1496"/>
    <lineage>
        <taxon>Bacteria</taxon>
        <taxon>Bacillati</taxon>
        <taxon>Bacillota</taxon>
        <taxon>Clostridia</taxon>
        <taxon>Peptostreptococcales</taxon>
        <taxon>Peptostreptococcaceae</taxon>
        <taxon>Clostridioides</taxon>
    </lineage>
</organism>
<dbReference type="PANTHER" id="PTHR30349:SF81">
    <property type="entry name" value="TYROSINE RECOMBINASE XERC"/>
    <property type="match status" value="1"/>
</dbReference>
<dbReference type="SUPFAM" id="SSF56349">
    <property type="entry name" value="DNA breaking-rejoining enzymes"/>
    <property type="match status" value="1"/>
</dbReference>
<keyword evidence="3" id="KW-0229">DNA integration</keyword>
<evidence type="ECO:0000259" key="7">
    <source>
        <dbReference type="PROSITE" id="PS51898"/>
    </source>
</evidence>
<dbReference type="Proteomes" id="UP000878956">
    <property type="component" value="Unassembled WGS sequence"/>
</dbReference>
<dbReference type="EMBL" id="FUPS01000001">
    <property type="protein sequence ID" value="SJR80467.1"/>
    <property type="molecule type" value="Genomic_DNA"/>
</dbReference>
<dbReference type="InterPro" id="IPR004107">
    <property type="entry name" value="Integrase_SAM-like_N"/>
</dbReference>
<dbReference type="InterPro" id="IPR013762">
    <property type="entry name" value="Integrase-like_cat_sf"/>
</dbReference>
<dbReference type="Proteomes" id="UP000372533">
    <property type="component" value="Unassembled WGS sequence"/>
</dbReference>
<reference evidence="12 15" key="2">
    <citation type="submission" date="2017-02" db="EMBL/GenBank/DDBJ databases">
        <authorList>
            <consortium name="Pathogen Informatics"/>
        </authorList>
    </citation>
    <scope>NUCLEOTIDE SEQUENCE [LARGE SCALE GENOMIC DNA]</scope>
    <source>
        <strain evidence="17">clo34</strain>
        <strain evidence="13">Clo34</strain>
        <strain evidence="14">Tl291</strain>
        <strain evidence="16">tl291</strain>
        <strain evidence="12 15">VRECD0157</strain>
    </source>
</reference>
<dbReference type="Gene3D" id="1.10.150.130">
    <property type="match status" value="1"/>
</dbReference>
<dbReference type="EMBL" id="CAADAN010000004">
    <property type="protein sequence ID" value="VFD31172.1"/>
    <property type="molecule type" value="Genomic_DNA"/>
</dbReference>
<dbReference type="InterPro" id="IPR002104">
    <property type="entry name" value="Integrase_catalytic"/>
</dbReference>
<feature type="domain" description="Core-binding (CB)" evidence="8">
    <location>
        <begin position="1"/>
        <end position="83"/>
    </location>
</feature>
<dbReference type="EMBL" id="DAEPXK010000013">
    <property type="protein sequence ID" value="HBH1542150.1"/>
    <property type="molecule type" value="Genomic_DNA"/>
</dbReference>
<dbReference type="EMBL" id="LK932392">
    <property type="protein sequence ID" value="CDS85973.1"/>
    <property type="molecule type" value="Genomic_DNA"/>
</dbReference>
<comment type="similarity">
    <text evidence="2">Belongs to the 'phage' integrase family.</text>
</comment>
<accession>A0A031WGY7</accession>
<dbReference type="InterPro" id="IPR011010">
    <property type="entry name" value="DNA_brk_join_enz"/>
</dbReference>
<dbReference type="AlphaFoldDB" id="A0A031WGY7"/>
<reference evidence="10" key="1">
    <citation type="submission" date="2014-07" db="EMBL/GenBank/DDBJ databases">
        <authorList>
            <person name="Monot Marc"/>
        </authorList>
    </citation>
    <scope>NUCLEOTIDE SEQUENCE</scope>
    <source>
        <strain evidence="9">7032994</strain>
    </source>
</reference>
<dbReference type="EMBL" id="CAAJVP010000002">
    <property type="protein sequence ID" value="VHX95272.1"/>
    <property type="molecule type" value="Genomic_DNA"/>
</dbReference>
<evidence type="ECO:0000313" key="17">
    <source>
        <dbReference type="Proteomes" id="UP000411588"/>
    </source>
</evidence>
<comment type="function">
    <text evidence="1">Site-specific tyrosine recombinase, which acts by catalyzing the cutting and rejoining of the recombining DNA molecules.</text>
</comment>
<keyword evidence="4 6" id="KW-0238">DNA-binding</keyword>
<evidence type="ECO:0000256" key="1">
    <source>
        <dbReference type="ARBA" id="ARBA00003283"/>
    </source>
</evidence>
<evidence type="ECO:0000256" key="6">
    <source>
        <dbReference type="PROSITE-ProRule" id="PRU01248"/>
    </source>
</evidence>
<evidence type="ECO:0000256" key="2">
    <source>
        <dbReference type="ARBA" id="ARBA00008857"/>
    </source>
</evidence>
<dbReference type="Proteomes" id="UP000189137">
    <property type="component" value="Unassembled WGS sequence"/>
</dbReference>
<reference evidence="11" key="3">
    <citation type="journal article" date="2018" name="Genome Biol.">
        <title>SKESA: strategic k-mer extension for scrupulous assemblies.</title>
        <authorList>
            <person name="Souvorov A."/>
            <person name="Agarwala R."/>
            <person name="Lipman D.J."/>
        </authorList>
    </citation>
    <scope>NUCLEOTIDE SEQUENCE</scope>
    <source>
        <strain evidence="11">HN1000</strain>
    </source>
</reference>
<dbReference type="KEGG" id="pdf:CD630DERM_12220"/>
<evidence type="ECO:0000313" key="11">
    <source>
        <dbReference type="EMBL" id="HBH1542150.1"/>
    </source>
</evidence>
<dbReference type="PANTHER" id="PTHR30349">
    <property type="entry name" value="PHAGE INTEGRASE-RELATED"/>
    <property type="match status" value="1"/>
</dbReference>
<dbReference type="Gene3D" id="1.10.443.10">
    <property type="entry name" value="Intergrase catalytic core"/>
    <property type="match status" value="1"/>
</dbReference>
<proteinExistence type="inferred from homology"/>
<dbReference type="InterPro" id="IPR050090">
    <property type="entry name" value="Tyrosine_recombinase_XerCD"/>
</dbReference>
<evidence type="ECO:0000256" key="5">
    <source>
        <dbReference type="ARBA" id="ARBA00023172"/>
    </source>
</evidence>
<dbReference type="InterPro" id="IPR044068">
    <property type="entry name" value="CB"/>
</dbReference>
<evidence type="ECO:0000313" key="16">
    <source>
        <dbReference type="Proteomes" id="UP000372533"/>
    </source>
</evidence>
<evidence type="ECO:0000313" key="10">
    <source>
        <dbReference type="EMBL" id="CDS86421.1"/>
    </source>
</evidence>
<dbReference type="PATRIC" id="fig|1496.1371.peg.2069"/>
<gene>
    <name evidence="12" type="primary">xerD_1</name>
    <name evidence="14" type="synonym">xerD</name>
    <name evidence="13" type="synonym">xerD_2</name>
    <name evidence="10" type="ORF">BN1096_560129</name>
    <name evidence="9" type="ORF">BN1097_540131</name>
    <name evidence="11" type="ORF">KRM00_001628</name>
    <name evidence="14" type="ORF">SAMEA1402366_00499</name>
    <name evidence="13" type="ORF">SAMEA1402399_01530</name>
    <name evidence="12" type="ORF">SAMEA3375112_00129</name>
</gene>
<dbReference type="OMA" id="AMMELMY"/>
<keyword evidence="5" id="KW-0233">DNA recombination</keyword>
<dbReference type="EMBL" id="LK932509">
    <property type="protein sequence ID" value="CDS86421.1"/>
    <property type="molecule type" value="Genomic_DNA"/>
</dbReference>
<evidence type="ECO:0000313" key="13">
    <source>
        <dbReference type="EMBL" id="VFD31172.1"/>
    </source>
</evidence>
<protein>
    <submittedName>
        <fullName evidence="10 13">Integrase site-specific recombinase XerD-like</fullName>
    </submittedName>
    <submittedName>
        <fullName evidence="12">Tyrosine recombinase XerD</fullName>
    </submittedName>
    <submittedName>
        <fullName evidence="11">Tyrosine-type recombinase/integrase</fullName>
    </submittedName>
</protein>
<dbReference type="RefSeq" id="WP_003428375.1">
    <property type="nucleotide sequence ID" value="NZ_AP031492.1"/>
</dbReference>
<dbReference type="Pfam" id="PF02899">
    <property type="entry name" value="Phage_int_SAM_1"/>
    <property type="match status" value="1"/>
</dbReference>
<dbReference type="Pfam" id="PF00589">
    <property type="entry name" value="Phage_integrase"/>
    <property type="match status" value="1"/>
</dbReference>
<dbReference type="GO" id="GO:0003677">
    <property type="term" value="F:DNA binding"/>
    <property type="evidence" value="ECO:0007669"/>
    <property type="project" value="UniProtKB-UniRule"/>
</dbReference>
<dbReference type="Proteomes" id="UP000411588">
    <property type="component" value="Unassembled WGS sequence"/>
</dbReference>
<evidence type="ECO:0000259" key="8">
    <source>
        <dbReference type="PROSITE" id="PS51900"/>
    </source>
</evidence>
<dbReference type="PROSITE" id="PS51898">
    <property type="entry name" value="TYR_RECOMBINASE"/>
    <property type="match status" value="1"/>
</dbReference>